<feature type="domain" description="ABC transporter" evidence="6">
    <location>
        <begin position="4"/>
        <end position="233"/>
    </location>
</feature>
<gene>
    <name evidence="7" type="ORF">MBEBAB_1729</name>
</gene>
<evidence type="ECO:0000256" key="4">
    <source>
        <dbReference type="ARBA" id="ARBA00022967"/>
    </source>
</evidence>
<comment type="caution">
    <text evidence="7">The sequence shown here is derived from an EMBL/GenBank/DDBJ whole genome shotgun (WGS) entry which is preliminary data.</text>
</comment>
<reference evidence="8" key="1">
    <citation type="journal article" date="2013" name="Genome Announc.">
        <title>Draft Genome Sequence of the Dimorphic Prosthecate Bacterium Brevundimonas abyssalis TAR-001T.</title>
        <authorList>
            <person name="Tsubouchi T."/>
            <person name="Nishi S."/>
            <person name="Usui K."/>
            <person name="Shimane Y."/>
            <person name="Takaki Y."/>
            <person name="Maruyama T."/>
            <person name="Hatada Y."/>
        </authorList>
    </citation>
    <scope>NUCLEOTIDE SEQUENCE [LARGE SCALE GENOMIC DNA]</scope>
    <source>
        <strain evidence="8">TAR-001</strain>
    </source>
</reference>
<dbReference type="Gene3D" id="3.40.50.300">
    <property type="entry name" value="P-loop containing nucleotide triphosphate hydrolases"/>
    <property type="match status" value="1"/>
</dbReference>
<dbReference type="GO" id="GO:0005524">
    <property type="term" value="F:ATP binding"/>
    <property type="evidence" value="ECO:0007669"/>
    <property type="project" value="UniProtKB-KW"/>
</dbReference>
<dbReference type="InterPro" id="IPR003439">
    <property type="entry name" value="ABC_transporter-like_ATP-bd"/>
</dbReference>
<evidence type="ECO:0000256" key="3">
    <source>
        <dbReference type="ARBA" id="ARBA00022840"/>
    </source>
</evidence>
<dbReference type="PROSITE" id="PS00211">
    <property type="entry name" value="ABC_TRANSPORTER_1"/>
    <property type="match status" value="1"/>
</dbReference>
<protein>
    <submittedName>
        <fullName evidence="7">Vitamin B12 ABC transporter, ATPase component BtuD</fullName>
    </submittedName>
</protein>
<dbReference type="InterPro" id="IPR027417">
    <property type="entry name" value="P-loop_NTPase"/>
</dbReference>
<dbReference type="PANTHER" id="PTHR42794">
    <property type="entry name" value="HEMIN IMPORT ATP-BINDING PROTEIN HMUV"/>
    <property type="match status" value="1"/>
</dbReference>
<dbReference type="InterPro" id="IPR003593">
    <property type="entry name" value="AAA+_ATPase"/>
</dbReference>
<keyword evidence="2" id="KW-0547">Nucleotide-binding</keyword>
<evidence type="ECO:0000256" key="1">
    <source>
        <dbReference type="ARBA" id="ARBA00022448"/>
    </source>
</evidence>
<dbReference type="Pfam" id="PF00005">
    <property type="entry name" value="ABC_tran"/>
    <property type="match status" value="1"/>
</dbReference>
<dbReference type="PROSITE" id="PS50893">
    <property type="entry name" value="ABC_TRANSPORTER_2"/>
    <property type="match status" value="1"/>
</dbReference>
<dbReference type="EMBL" id="BATC01000028">
    <property type="protein sequence ID" value="GAD59479.1"/>
    <property type="molecule type" value="Genomic_DNA"/>
</dbReference>
<name>A0A8E0NBU2_9CAUL</name>
<dbReference type="PANTHER" id="PTHR42794:SF1">
    <property type="entry name" value="HEMIN IMPORT ATP-BINDING PROTEIN HMUV"/>
    <property type="match status" value="1"/>
</dbReference>
<dbReference type="InterPro" id="IPR017871">
    <property type="entry name" value="ABC_transporter-like_CS"/>
</dbReference>
<dbReference type="RefSeq" id="WP_021697574.1">
    <property type="nucleotide sequence ID" value="NZ_BATC01000028.1"/>
</dbReference>
<evidence type="ECO:0000313" key="8">
    <source>
        <dbReference type="Proteomes" id="UP000016569"/>
    </source>
</evidence>
<keyword evidence="4" id="KW-1278">Translocase</keyword>
<evidence type="ECO:0000259" key="6">
    <source>
        <dbReference type="PROSITE" id="PS50893"/>
    </source>
</evidence>
<dbReference type="AlphaFoldDB" id="A0A8E0NBU2"/>
<keyword evidence="8" id="KW-1185">Reference proteome</keyword>
<organism evidence="7 8">
    <name type="scientific">Brevundimonas abyssalis TAR-001</name>
    <dbReference type="NCBI Taxonomy" id="1391729"/>
    <lineage>
        <taxon>Bacteria</taxon>
        <taxon>Pseudomonadati</taxon>
        <taxon>Pseudomonadota</taxon>
        <taxon>Alphaproteobacteria</taxon>
        <taxon>Caulobacterales</taxon>
        <taxon>Caulobacteraceae</taxon>
        <taxon>Brevundimonas</taxon>
    </lineage>
</organism>
<keyword evidence="1" id="KW-0813">Transport</keyword>
<evidence type="ECO:0000256" key="5">
    <source>
        <dbReference type="ARBA" id="ARBA00037066"/>
    </source>
</evidence>
<dbReference type="CDD" id="cd03214">
    <property type="entry name" value="ABC_Iron-Siderophores_B12_Hemin"/>
    <property type="match status" value="1"/>
</dbReference>
<dbReference type="Proteomes" id="UP000016569">
    <property type="component" value="Unassembled WGS sequence"/>
</dbReference>
<comment type="function">
    <text evidence="5">Part of the ABC transporter complex HmuTUV involved in hemin import. Responsible for energy coupling to the transport system.</text>
</comment>
<keyword evidence="3" id="KW-0067">ATP-binding</keyword>
<dbReference type="SMART" id="SM00382">
    <property type="entry name" value="AAA"/>
    <property type="match status" value="1"/>
</dbReference>
<proteinExistence type="predicted"/>
<dbReference type="GO" id="GO:0016887">
    <property type="term" value="F:ATP hydrolysis activity"/>
    <property type="evidence" value="ECO:0007669"/>
    <property type="project" value="InterPro"/>
</dbReference>
<accession>A0A8E0NBU2</accession>
<evidence type="ECO:0000256" key="2">
    <source>
        <dbReference type="ARBA" id="ARBA00022741"/>
    </source>
</evidence>
<evidence type="ECO:0000313" key="7">
    <source>
        <dbReference type="EMBL" id="GAD59479.1"/>
    </source>
</evidence>
<dbReference type="SUPFAM" id="SSF52540">
    <property type="entry name" value="P-loop containing nucleoside triphosphate hydrolases"/>
    <property type="match status" value="1"/>
</dbReference>
<sequence length="250" mass="26309">MSALSLHGATALLDGREVLSDVDLSILPGEVVALTGPNGAGKTSVIRALTGALPLSKGEARLEGRALTAFGPRDRAARLAWLPQDRRIAWNMPAVEVAALGAPFLSGHAARDRALEALIEIDAGRLAARGVAEMSGGERARVLFARFLATEAPILLADEPAAGLDPDAQLLVMDVLRRRAEAGAAVLVSLHDLSLAARHADRVVVMDRGRVAADGPPREALAPEVMQTVFGVGARWLETPQGPVLNSWRL</sequence>